<accession>A0AAD8MA76</accession>
<dbReference type="GO" id="GO:0006355">
    <property type="term" value="P:regulation of DNA-templated transcription"/>
    <property type="evidence" value="ECO:0007669"/>
    <property type="project" value="InterPro"/>
</dbReference>
<evidence type="ECO:0000256" key="4">
    <source>
        <dbReference type="ARBA" id="ARBA00022989"/>
    </source>
</evidence>
<protein>
    <submittedName>
        <fullName evidence="13">NAC domain-containing protein</fullName>
    </submittedName>
</protein>
<dbReference type="PROSITE" id="PS51005">
    <property type="entry name" value="NAC"/>
    <property type="match status" value="1"/>
</dbReference>
<feature type="compositionally biased region" description="Polar residues" evidence="11">
    <location>
        <begin position="192"/>
        <end position="201"/>
    </location>
</feature>
<keyword evidence="7" id="KW-0472">Membrane</keyword>
<keyword evidence="9" id="KW-0804">Transcription</keyword>
<dbReference type="PANTHER" id="PTHR31744">
    <property type="entry name" value="PROTEIN CUP-SHAPED COTYLEDON 2-RELATED"/>
    <property type="match status" value="1"/>
</dbReference>
<comment type="caution">
    <text evidence="13">The sequence shown here is derived from an EMBL/GenBank/DDBJ whole genome shotgun (WGS) entry which is preliminary data.</text>
</comment>
<feature type="region of interest" description="Disordered" evidence="11">
    <location>
        <begin position="410"/>
        <end position="430"/>
    </location>
</feature>
<evidence type="ECO:0000256" key="3">
    <source>
        <dbReference type="ARBA" id="ARBA00022692"/>
    </source>
</evidence>
<feature type="region of interest" description="Disordered" evidence="11">
    <location>
        <begin position="163"/>
        <end position="207"/>
    </location>
</feature>
<comment type="subcellular location">
    <subcellularLocation>
        <location evidence="2">Membrane</location>
        <topology evidence="2">Single-pass membrane protein</topology>
    </subcellularLocation>
    <subcellularLocation>
        <location evidence="1">Nucleus</location>
    </subcellularLocation>
</comment>
<dbReference type="PANTHER" id="PTHR31744:SF216">
    <property type="entry name" value="NAC TRANSCRIPTION FACTOR"/>
    <property type="match status" value="1"/>
</dbReference>
<reference evidence="13" key="1">
    <citation type="submission" date="2023-02" db="EMBL/GenBank/DDBJ databases">
        <title>Genome of toxic invasive species Heracleum sosnowskyi carries increased number of genes despite the absence of recent whole-genome duplications.</title>
        <authorList>
            <person name="Schelkunov M."/>
            <person name="Shtratnikova V."/>
            <person name="Makarenko M."/>
            <person name="Klepikova A."/>
            <person name="Omelchenko D."/>
            <person name="Novikova G."/>
            <person name="Obukhova E."/>
            <person name="Bogdanov V."/>
            <person name="Penin A."/>
            <person name="Logacheva M."/>
        </authorList>
    </citation>
    <scope>NUCLEOTIDE SEQUENCE</scope>
    <source>
        <strain evidence="13">Hsosn_3</strain>
        <tissue evidence="13">Leaf</tissue>
    </source>
</reference>
<feature type="compositionally biased region" description="Polar residues" evidence="11">
    <location>
        <begin position="410"/>
        <end position="422"/>
    </location>
</feature>
<keyword evidence="5" id="KW-0805">Transcription regulation</keyword>
<dbReference type="AlphaFoldDB" id="A0AAD8MA76"/>
<evidence type="ECO:0000256" key="5">
    <source>
        <dbReference type="ARBA" id="ARBA00023015"/>
    </source>
</evidence>
<dbReference type="SUPFAM" id="SSF101941">
    <property type="entry name" value="NAC domain"/>
    <property type="match status" value="1"/>
</dbReference>
<feature type="domain" description="NAC" evidence="12">
    <location>
        <begin position="4"/>
        <end position="156"/>
    </location>
</feature>
<dbReference type="Pfam" id="PF02365">
    <property type="entry name" value="NAM"/>
    <property type="match status" value="1"/>
</dbReference>
<evidence type="ECO:0000313" key="13">
    <source>
        <dbReference type="EMBL" id="KAK1366376.1"/>
    </source>
</evidence>
<dbReference type="GO" id="GO:0000976">
    <property type="term" value="F:transcription cis-regulatory region binding"/>
    <property type="evidence" value="ECO:0007669"/>
    <property type="project" value="UniProtKB-ARBA"/>
</dbReference>
<keyword evidence="14" id="KW-1185">Reference proteome</keyword>
<keyword evidence="8" id="KW-0010">Activator</keyword>
<keyword evidence="4" id="KW-1133">Transmembrane helix</keyword>
<dbReference type="GO" id="GO:0005634">
    <property type="term" value="C:nucleus"/>
    <property type="evidence" value="ECO:0007669"/>
    <property type="project" value="UniProtKB-SubCell"/>
</dbReference>
<evidence type="ECO:0000256" key="7">
    <source>
        <dbReference type="ARBA" id="ARBA00023136"/>
    </source>
</evidence>
<name>A0AAD8MA76_9APIA</name>
<dbReference type="InterPro" id="IPR036093">
    <property type="entry name" value="NAC_dom_sf"/>
</dbReference>
<evidence type="ECO:0000313" key="14">
    <source>
        <dbReference type="Proteomes" id="UP001237642"/>
    </source>
</evidence>
<dbReference type="GO" id="GO:0016020">
    <property type="term" value="C:membrane"/>
    <property type="evidence" value="ECO:0007669"/>
    <property type="project" value="UniProtKB-SubCell"/>
</dbReference>
<reference evidence="13" key="2">
    <citation type="submission" date="2023-05" db="EMBL/GenBank/DDBJ databases">
        <authorList>
            <person name="Schelkunov M.I."/>
        </authorList>
    </citation>
    <scope>NUCLEOTIDE SEQUENCE</scope>
    <source>
        <strain evidence="13">Hsosn_3</strain>
        <tissue evidence="13">Leaf</tissue>
    </source>
</reference>
<keyword evidence="6" id="KW-0238">DNA-binding</keyword>
<evidence type="ECO:0000256" key="10">
    <source>
        <dbReference type="ARBA" id="ARBA00023242"/>
    </source>
</evidence>
<dbReference type="Proteomes" id="UP001237642">
    <property type="component" value="Unassembled WGS sequence"/>
</dbReference>
<evidence type="ECO:0000256" key="6">
    <source>
        <dbReference type="ARBA" id="ARBA00023125"/>
    </source>
</evidence>
<evidence type="ECO:0000256" key="2">
    <source>
        <dbReference type="ARBA" id="ARBA00004167"/>
    </source>
</evidence>
<feature type="compositionally biased region" description="Polar residues" evidence="11">
    <location>
        <begin position="166"/>
        <end position="183"/>
    </location>
</feature>
<evidence type="ECO:0000256" key="8">
    <source>
        <dbReference type="ARBA" id="ARBA00023159"/>
    </source>
</evidence>
<sequence>MEPLPVGYRFRPTDEELINHYLKLKINGFNQEVDVIREVDICKCEPWDLPDLSMVESVDNEWFFFCPRDRKYQSGQRSNRATVAGYWKATGKDRFIKSGRGMNVIGRKKTLVFYTGRAPRGNRTHWVIHEYCATDDALNGNHPGQSAFVICRLFKKHDGKLDEVTESSNGDEVEQKVSSSTVKLSAEDTQSEQETPMSSPQAGAPSSMIKEDLDVSVRNIFADNCISTDQYSKTCPSDDAEGLGIHNIPIQADKGMEITIGDFNELQDLPGSKIFSPLHMQMSNEFGSVFFPNPVSFSYENMPVQCQYGSNSVDIADFLVNSDERSGSLQIPGVNCETQKCTIDNKNFGEDPGSFWESDLEIYQGQSSMPAGNCSMPDCINQDGGRIISFLQNVNNASSALSVDDQTCNSRNLDGSRTNNNALDGDDNTRAGIKIRPRQTDNQAVTRKIVLQGIASKRIHLQSKLRVRSVSRRVPKSLSFDDEKCDAKASYTEAKEAKAKHNFPTAADAASVPVVLLKETRVYCFTSSYMHIWRTLVVIGFAVSVDFVSERYDVLK</sequence>
<evidence type="ECO:0000259" key="12">
    <source>
        <dbReference type="PROSITE" id="PS51005"/>
    </source>
</evidence>
<gene>
    <name evidence="13" type="ORF">POM88_041937</name>
</gene>
<dbReference type="FunFam" id="2.170.150.80:FF:000002">
    <property type="entry name" value="Nac domain-containing protein 86"/>
    <property type="match status" value="1"/>
</dbReference>
<evidence type="ECO:0000256" key="1">
    <source>
        <dbReference type="ARBA" id="ARBA00004123"/>
    </source>
</evidence>
<dbReference type="InterPro" id="IPR003441">
    <property type="entry name" value="NAC-dom"/>
</dbReference>
<organism evidence="13 14">
    <name type="scientific">Heracleum sosnowskyi</name>
    <dbReference type="NCBI Taxonomy" id="360622"/>
    <lineage>
        <taxon>Eukaryota</taxon>
        <taxon>Viridiplantae</taxon>
        <taxon>Streptophyta</taxon>
        <taxon>Embryophyta</taxon>
        <taxon>Tracheophyta</taxon>
        <taxon>Spermatophyta</taxon>
        <taxon>Magnoliopsida</taxon>
        <taxon>eudicotyledons</taxon>
        <taxon>Gunneridae</taxon>
        <taxon>Pentapetalae</taxon>
        <taxon>asterids</taxon>
        <taxon>campanulids</taxon>
        <taxon>Apiales</taxon>
        <taxon>Apiaceae</taxon>
        <taxon>Apioideae</taxon>
        <taxon>apioid superclade</taxon>
        <taxon>Tordylieae</taxon>
        <taxon>Tordyliinae</taxon>
        <taxon>Heracleum</taxon>
    </lineage>
</organism>
<dbReference type="EMBL" id="JAUIZM010000009">
    <property type="protein sequence ID" value="KAK1366376.1"/>
    <property type="molecule type" value="Genomic_DNA"/>
</dbReference>
<keyword evidence="10" id="KW-0539">Nucleus</keyword>
<keyword evidence="3" id="KW-0812">Transmembrane</keyword>
<proteinExistence type="predicted"/>
<evidence type="ECO:0000256" key="9">
    <source>
        <dbReference type="ARBA" id="ARBA00023163"/>
    </source>
</evidence>
<evidence type="ECO:0000256" key="11">
    <source>
        <dbReference type="SAM" id="MobiDB-lite"/>
    </source>
</evidence>
<dbReference type="Gene3D" id="2.170.150.80">
    <property type="entry name" value="NAC domain"/>
    <property type="match status" value="1"/>
</dbReference>